<evidence type="ECO:0000259" key="1">
    <source>
        <dbReference type="Pfam" id="PF00535"/>
    </source>
</evidence>
<comment type="caution">
    <text evidence="2">The sequence shown here is derived from an EMBL/GenBank/DDBJ whole genome shotgun (WGS) entry which is preliminary data.</text>
</comment>
<evidence type="ECO:0000313" key="2">
    <source>
        <dbReference type="EMBL" id="RAJ25224.1"/>
    </source>
</evidence>
<dbReference type="InterPro" id="IPR029044">
    <property type="entry name" value="Nucleotide-diphossugar_trans"/>
</dbReference>
<dbReference type="Pfam" id="PF00535">
    <property type="entry name" value="Glycos_transf_2"/>
    <property type="match status" value="1"/>
</dbReference>
<reference evidence="2 3" key="1">
    <citation type="submission" date="2018-06" db="EMBL/GenBank/DDBJ databases">
        <title>Genomic Encyclopedia of Archaeal and Bacterial Type Strains, Phase II (KMG-II): from individual species to whole genera.</title>
        <authorList>
            <person name="Goeker M."/>
        </authorList>
    </citation>
    <scope>NUCLEOTIDE SEQUENCE [LARGE SCALE GENOMIC DNA]</scope>
    <source>
        <strain evidence="2 3">DSM 12408</strain>
    </source>
</reference>
<keyword evidence="2" id="KW-0808">Transferase</keyword>
<keyword evidence="3" id="KW-1185">Reference proteome</keyword>
<dbReference type="RefSeq" id="WP_111625825.1">
    <property type="nucleotide sequence ID" value="NZ_QLLQ01000004.1"/>
</dbReference>
<dbReference type="Proteomes" id="UP000248987">
    <property type="component" value="Unassembled WGS sequence"/>
</dbReference>
<gene>
    <name evidence="2" type="ORF">LX77_01526</name>
</gene>
<dbReference type="GO" id="GO:0016740">
    <property type="term" value="F:transferase activity"/>
    <property type="evidence" value="ECO:0007669"/>
    <property type="project" value="UniProtKB-KW"/>
</dbReference>
<sequence length="331" mass="38017">MRVGMNPQKKAKQLEVGTHHRIVVVVYIPEEESNFYKNSFEVFKTCLESLRTSINSSAKITVVNNGSNTMVTAFLNTSYLNKVIDTLINHSTNIGKIDALIGAARGAREQLITLADADILFKSGWQEETEKVFSSFKKVGSVSPISVRHSELYCTSTTLKQIWLRRLKFKYQSIPENLTDYNMYMDSINWDRETDPQLKWPVIEVNHVKALVGSGHQVLTIDRDILFESVPKAPSYILVGNDSEYKYVDEPINTSGRLRLSTYHNFAYHMGNKVEPWMLDIVSQNETNEANAVPVFKKTPLKKTVTSKIRRKIFTGKRLLYKKIFLMFYQR</sequence>
<dbReference type="AlphaFoldDB" id="A0A327SBC0"/>
<dbReference type="Gene3D" id="3.90.550.10">
    <property type="entry name" value="Spore Coat Polysaccharide Biosynthesis Protein SpsA, Chain A"/>
    <property type="match status" value="1"/>
</dbReference>
<organism evidence="2 3">
    <name type="scientific">Gelidibacter algens</name>
    <dbReference type="NCBI Taxonomy" id="49280"/>
    <lineage>
        <taxon>Bacteria</taxon>
        <taxon>Pseudomonadati</taxon>
        <taxon>Bacteroidota</taxon>
        <taxon>Flavobacteriia</taxon>
        <taxon>Flavobacteriales</taxon>
        <taxon>Flavobacteriaceae</taxon>
        <taxon>Gelidibacter</taxon>
    </lineage>
</organism>
<dbReference type="EMBL" id="QLLQ01000004">
    <property type="protein sequence ID" value="RAJ25224.1"/>
    <property type="molecule type" value="Genomic_DNA"/>
</dbReference>
<dbReference type="SUPFAM" id="SSF53448">
    <property type="entry name" value="Nucleotide-diphospho-sugar transferases"/>
    <property type="match status" value="1"/>
</dbReference>
<proteinExistence type="predicted"/>
<name>A0A327SBC0_9FLAO</name>
<protein>
    <submittedName>
        <fullName evidence="2">Glycosyl transferase family 2</fullName>
    </submittedName>
</protein>
<feature type="domain" description="Glycosyltransferase 2-like" evidence="1">
    <location>
        <begin position="37"/>
        <end position="142"/>
    </location>
</feature>
<evidence type="ECO:0000313" key="3">
    <source>
        <dbReference type="Proteomes" id="UP000248987"/>
    </source>
</evidence>
<dbReference type="InterPro" id="IPR001173">
    <property type="entry name" value="Glyco_trans_2-like"/>
</dbReference>
<accession>A0A327SBC0</accession>
<dbReference type="CDD" id="cd00761">
    <property type="entry name" value="Glyco_tranf_GTA_type"/>
    <property type="match status" value="1"/>
</dbReference>